<dbReference type="SUPFAM" id="SSF51735">
    <property type="entry name" value="NAD(P)-binding Rossmann-fold domains"/>
    <property type="match status" value="1"/>
</dbReference>
<sequence>VIGGAGHVGLPLSLMLAEAGLDVVVIDRDAQKLRQIEQGSFPYMEEMSDSYLSRSKEWSIAYTTQYEPIQACDVIFFTVGTPVDEHLNPDLEPVYESLELVKPFLKTGQCVVLRSTLFPGTSENVVGLLEKSGLDVSVCFCPERIAQGQGFVELKQIPQIVAASDTRGLEVARDIFSRLALNVIELSFVEAELAKLFCNTWRYVQFAIANEFYEISTSKGLDFERIRSAMMLDYERMASFPRPGFAAGPCLFKDTMQLASYSRDFFRLGHQAMLTNETMPDFMVNMAKREMDLRDKTVGMLGMAFKPNNDDIRESLAYRLKRLLFYEGAKVLCTDPYVRDPTFVPLEVVLRDSEAIFIGCPHDVYGEIVFGKEQRVFDCWGPSWR</sequence>
<evidence type="ECO:0000256" key="1">
    <source>
        <dbReference type="ARBA" id="ARBA00023002"/>
    </source>
</evidence>
<keyword evidence="2" id="KW-0520">NAD</keyword>
<dbReference type="SMART" id="SM00984">
    <property type="entry name" value="UDPG_MGDP_dh_C"/>
    <property type="match status" value="1"/>
</dbReference>
<dbReference type="EMBL" id="UINC01005475">
    <property type="protein sequence ID" value="SVA21565.1"/>
    <property type="molecule type" value="Genomic_DNA"/>
</dbReference>
<dbReference type="InterPro" id="IPR014027">
    <property type="entry name" value="UDP-Glc/GDP-Man_DH_C"/>
</dbReference>
<dbReference type="InterPro" id="IPR017476">
    <property type="entry name" value="UDP-Glc/GDP-Man"/>
</dbReference>
<dbReference type="PIRSF" id="PIRSF000124">
    <property type="entry name" value="UDPglc_GDPman_dh"/>
    <property type="match status" value="1"/>
</dbReference>
<dbReference type="GO" id="GO:0051287">
    <property type="term" value="F:NAD binding"/>
    <property type="evidence" value="ECO:0007669"/>
    <property type="project" value="InterPro"/>
</dbReference>
<dbReference type="Pfam" id="PF00984">
    <property type="entry name" value="UDPG_MGDP_dh"/>
    <property type="match status" value="1"/>
</dbReference>
<dbReference type="PIRSF" id="PIRSF500136">
    <property type="entry name" value="UDP_ManNAc_DH"/>
    <property type="match status" value="1"/>
</dbReference>
<reference evidence="4" key="1">
    <citation type="submission" date="2018-05" db="EMBL/GenBank/DDBJ databases">
        <authorList>
            <person name="Lanie J.A."/>
            <person name="Ng W.-L."/>
            <person name="Kazmierczak K.M."/>
            <person name="Andrzejewski T.M."/>
            <person name="Davidsen T.M."/>
            <person name="Wayne K.J."/>
            <person name="Tettelin H."/>
            <person name="Glass J.I."/>
            <person name="Rusch D."/>
            <person name="Podicherti R."/>
            <person name="Tsui H.-C.T."/>
            <person name="Winkler M.E."/>
        </authorList>
    </citation>
    <scope>NUCLEOTIDE SEQUENCE</scope>
</reference>
<dbReference type="GO" id="GO:0016616">
    <property type="term" value="F:oxidoreductase activity, acting on the CH-OH group of donors, NAD or NADP as acceptor"/>
    <property type="evidence" value="ECO:0007669"/>
    <property type="project" value="InterPro"/>
</dbReference>
<dbReference type="InterPro" id="IPR008927">
    <property type="entry name" value="6-PGluconate_DH-like_C_sf"/>
</dbReference>
<dbReference type="SUPFAM" id="SSF48179">
    <property type="entry name" value="6-phosphogluconate dehydrogenase C-terminal domain-like"/>
    <property type="match status" value="1"/>
</dbReference>
<dbReference type="GO" id="GO:0016628">
    <property type="term" value="F:oxidoreductase activity, acting on the CH-CH group of donors, NAD or NADP as acceptor"/>
    <property type="evidence" value="ECO:0007669"/>
    <property type="project" value="InterPro"/>
</dbReference>
<accession>A0A381U026</accession>
<dbReference type="InterPro" id="IPR036291">
    <property type="entry name" value="NAD(P)-bd_dom_sf"/>
</dbReference>
<keyword evidence="1" id="KW-0560">Oxidoreductase</keyword>
<dbReference type="InterPro" id="IPR028359">
    <property type="entry name" value="UDP_ManNAc/GlcNAc_DH"/>
</dbReference>
<gene>
    <name evidence="4" type="ORF">METZ01_LOCUS74419</name>
</gene>
<dbReference type="InterPro" id="IPR014026">
    <property type="entry name" value="UDP-Glc/GDP-Man_DH_dimer"/>
</dbReference>
<organism evidence="4">
    <name type="scientific">marine metagenome</name>
    <dbReference type="NCBI Taxonomy" id="408172"/>
    <lineage>
        <taxon>unclassified sequences</taxon>
        <taxon>metagenomes</taxon>
        <taxon>ecological metagenomes</taxon>
    </lineage>
</organism>
<dbReference type="PANTHER" id="PTHR43491:SF1">
    <property type="entry name" value="UDP-N-ACETYL-D-MANNOSAMINE DEHYDROGENASE"/>
    <property type="match status" value="1"/>
</dbReference>
<dbReference type="InterPro" id="IPR001732">
    <property type="entry name" value="UDP-Glc/GDP-Man_DH_N"/>
</dbReference>
<dbReference type="Gene3D" id="3.40.50.720">
    <property type="entry name" value="NAD(P)-binding Rossmann-like Domain"/>
    <property type="match status" value="2"/>
</dbReference>
<dbReference type="AlphaFoldDB" id="A0A381U026"/>
<dbReference type="Pfam" id="PF03721">
    <property type="entry name" value="UDPG_MGDP_dh_N"/>
    <property type="match status" value="1"/>
</dbReference>
<dbReference type="NCBIfam" id="TIGR03026">
    <property type="entry name" value="NDP-sugDHase"/>
    <property type="match status" value="1"/>
</dbReference>
<evidence type="ECO:0000313" key="4">
    <source>
        <dbReference type="EMBL" id="SVA21565.1"/>
    </source>
</evidence>
<dbReference type="SUPFAM" id="SSF52413">
    <property type="entry name" value="UDP-glucose/GDP-mannose dehydrogenase C-terminal domain"/>
    <property type="match status" value="1"/>
</dbReference>
<proteinExistence type="predicted"/>
<feature type="non-terminal residue" evidence="4">
    <location>
        <position position="1"/>
    </location>
</feature>
<evidence type="ECO:0000256" key="2">
    <source>
        <dbReference type="ARBA" id="ARBA00023027"/>
    </source>
</evidence>
<dbReference type="PANTHER" id="PTHR43491">
    <property type="entry name" value="UDP-N-ACETYL-D-MANNOSAMINE DEHYDROGENASE"/>
    <property type="match status" value="1"/>
</dbReference>
<dbReference type="Pfam" id="PF03720">
    <property type="entry name" value="UDPG_MGDP_dh_C"/>
    <property type="match status" value="1"/>
</dbReference>
<evidence type="ECO:0000259" key="3">
    <source>
        <dbReference type="SMART" id="SM00984"/>
    </source>
</evidence>
<name>A0A381U026_9ZZZZ</name>
<dbReference type="InterPro" id="IPR036220">
    <property type="entry name" value="UDP-Glc/GDP-Man_DH_C_sf"/>
</dbReference>
<dbReference type="GO" id="GO:0000271">
    <property type="term" value="P:polysaccharide biosynthetic process"/>
    <property type="evidence" value="ECO:0007669"/>
    <property type="project" value="InterPro"/>
</dbReference>
<feature type="domain" description="UDP-glucose/GDP-mannose dehydrogenase C-terminal" evidence="3">
    <location>
        <begin position="299"/>
        <end position="382"/>
    </location>
</feature>
<protein>
    <recommendedName>
        <fullName evidence="3">UDP-glucose/GDP-mannose dehydrogenase C-terminal domain-containing protein</fullName>
    </recommendedName>
</protein>